<proteinExistence type="predicted"/>
<evidence type="ECO:0000313" key="2">
    <source>
        <dbReference type="Proteomes" id="UP000654947"/>
    </source>
</evidence>
<dbReference type="Pfam" id="PF19944">
    <property type="entry name" value="DUF6406"/>
    <property type="match status" value="1"/>
</dbReference>
<comment type="caution">
    <text evidence="1">The sequence shown here is derived from an EMBL/GenBank/DDBJ whole genome shotgun (WGS) entry which is preliminary data.</text>
</comment>
<evidence type="ECO:0000313" key="1">
    <source>
        <dbReference type="EMBL" id="GHD26085.1"/>
    </source>
</evidence>
<reference evidence="1 2" key="1">
    <citation type="journal article" date="2014" name="Int. J. Syst. Evol. Microbiol.">
        <title>Complete genome sequence of Corynebacterium casei LMG S-19264T (=DSM 44701T), isolated from a smear-ripened cheese.</title>
        <authorList>
            <consortium name="US DOE Joint Genome Institute (JGI-PGF)"/>
            <person name="Walter F."/>
            <person name="Albersmeier A."/>
            <person name="Kalinowski J."/>
            <person name="Ruckert C."/>
        </authorList>
    </citation>
    <scope>NUCLEOTIDE SEQUENCE [LARGE SCALE GENOMIC DNA]</scope>
    <source>
        <strain evidence="1 2">KCTC 19473</strain>
    </source>
</reference>
<accession>A0A918XCG0</accession>
<dbReference type="AlphaFoldDB" id="A0A918XCG0"/>
<keyword evidence="2" id="KW-1185">Reference proteome</keyword>
<gene>
    <name evidence="1" type="ORF">GCM10007147_23830</name>
</gene>
<protein>
    <submittedName>
        <fullName evidence="1">Uncharacterized protein</fullName>
    </submittedName>
</protein>
<dbReference type="InterPro" id="IPR045642">
    <property type="entry name" value="DUF6406"/>
</dbReference>
<sequence length="119" mass="13370">MAAESPVQWLYRRYDGYVFLWRRLYKGECTVVHEVGAQEKITYGRNDRFHGGPVGGGHFWVDDGGLPVAKIGGPKEWRPRPMIDVREGDTFSVGGQVWRVTEIVGADTPEAHLLATRVS</sequence>
<dbReference type="Proteomes" id="UP000654947">
    <property type="component" value="Unassembled WGS sequence"/>
</dbReference>
<organism evidence="1 2">
    <name type="scientific">Nocardiopsis kunsanensis</name>
    <dbReference type="NCBI Taxonomy" id="141693"/>
    <lineage>
        <taxon>Bacteria</taxon>
        <taxon>Bacillati</taxon>
        <taxon>Actinomycetota</taxon>
        <taxon>Actinomycetes</taxon>
        <taxon>Streptosporangiales</taxon>
        <taxon>Nocardiopsidaceae</taxon>
        <taxon>Nocardiopsis</taxon>
    </lineage>
</organism>
<name>A0A918XCG0_9ACTN</name>
<dbReference type="EMBL" id="BMXL01000010">
    <property type="protein sequence ID" value="GHD26085.1"/>
    <property type="molecule type" value="Genomic_DNA"/>
</dbReference>